<dbReference type="PROSITE" id="PS50893">
    <property type="entry name" value="ABC_TRANSPORTER_2"/>
    <property type="match status" value="1"/>
</dbReference>
<keyword evidence="1" id="KW-0813">Transport</keyword>
<evidence type="ECO:0000256" key="1">
    <source>
        <dbReference type="ARBA" id="ARBA00022448"/>
    </source>
</evidence>
<accession>A0ABW4JCB8</accession>
<evidence type="ECO:0000256" key="3">
    <source>
        <dbReference type="ARBA" id="ARBA00022840"/>
    </source>
</evidence>
<feature type="domain" description="ABC transporter" evidence="4">
    <location>
        <begin position="2"/>
        <end position="234"/>
    </location>
</feature>
<dbReference type="GO" id="GO:0005524">
    <property type="term" value="F:ATP binding"/>
    <property type="evidence" value="ECO:0007669"/>
    <property type="project" value="UniProtKB-KW"/>
</dbReference>
<evidence type="ECO:0000259" key="4">
    <source>
        <dbReference type="PROSITE" id="PS50893"/>
    </source>
</evidence>
<dbReference type="Gene3D" id="3.40.50.300">
    <property type="entry name" value="P-loop containing nucleotide triphosphate hydrolases"/>
    <property type="match status" value="1"/>
</dbReference>
<dbReference type="SMART" id="SM00382">
    <property type="entry name" value="AAA"/>
    <property type="match status" value="1"/>
</dbReference>
<proteinExistence type="predicted"/>
<sequence>MISVDHVTKTYGKSNKPAVDDLTFSIQPGEIVGFLGPNGAGKTTTISMLVGITKPDKGKITIHGVDVLRNPVEAKRLIGYVPDSTDPFVRLTGREYVRFMADVYGVSQADRDKRLPELLRTFDMEGAFDDRISSYSRGMKQKVSIIGALIHDPLVWMLDEPMVGLDPKATATLKAKMRAHCDEGKITFFSTHGLDVAERVCDRVIIIHGGRIIASGTVEELRNLRGEANDSSLEKLFLELTNG</sequence>
<organism evidence="5 6">
    <name type="scientific">Alicyclobacillus fodiniaquatilis</name>
    <dbReference type="NCBI Taxonomy" id="1661150"/>
    <lineage>
        <taxon>Bacteria</taxon>
        <taxon>Bacillati</taxon>
        <taxon>Bacillota</taxon>
        <taxon>Bacilli</taxon>
        <taxon>Bacillales</taxon>
        <taxon>Alicyclobacillaceae</taxon>
        <taxon>Alicyclobacillus</taxon>
    </lineage>
</organism>
<keyword evidence="6" id="KW-1185">Reference proteome</keyword>
<keyword evidence="2" id="KW-0547">Nucleotide-binding</keyword>
<evidence type="ECO:0000313" key="6">
    <source>
        <dbReference type="Proteomes" id="UP001597079"/>
    </source>
</evidence>
<name>A0ABW4JCB8_9BACL</name>
<gene>
    <name evidence="5" type="ORF">ACFSB2_03195</name>
</gene>
<dbReference type="Pfam" id="PF00005">
    <property type="entry name" value="ABC_tran"/>
    <property type="match status" value="1"/>
</dbReference>
<dbReference type="InterPro" id="IPR051782">
    <property type="entry name" value="ABC_Transporter_VariousFunc"/>
</dbReference>
<keyword evidence="3 5" id="KW-0067">ATP-binding</keyword>
<dbReference type="PANTHER" id="PTHR42939:SF1">
    <property type="entry name" value="ABC TRANSPORTER ATP-BINDING PROTEIN ALBC-RELATED"/>
    <property type="match status" value="1"/>
</dbReference>
<dbReference type="Proteomes" id="UP001597079">
    <property type="component" value="Unassembled WGS sequence"/>
</dbReference>
<dbReference type="InterPro" id="IPR003439">
    <property type="entry name" value="ABC_transporter-like_ATP-bd"/>
</dbReference>
<evidence type="ECO:0000256" key="2">
    <source>
        <dbReference type="ARBA" id="ARBA00022741"/>
    </source>
</evidence>
<dbReference type="SUPFAM" id="SSF52540">
    <property type="entry name" value="P-loop containing nucleoside triphosphate hydrolases"/>
    <property type="match status" value="1"/>
</dbReference>
<dbReference type="RefSeq" id="WP_377941203.1">
    <property type="nucleotide sequence ID" value="NZ_JBHUCX010000013.1"/>
</dbReference>
<dbReference type="PANTHER" id="PTHR42939">
    <property type="entry name" value="ABC TRANSPORTER ATP-BINDING PROTEIN ALBC-RELATED"/>
    <property type="match status" value="1"/>
</dbReference>
<protein>
    <submittedName>
        <fullName evidence="5">ABC transporter ATP-binding protein</fullName>
    </submittedName>
</protein>
<reference evidence="6" key="1">
    <citation type="journal article" date="2019" name="Int. J. Syst. Evol. Microbiol.">
        <title>The Global Catalogue of Microorganisms (GCM) 10K type strain sequencing project: providing services to taxonomists for standard genome sequencing and annotation.</title>
        <authorList>
            <consortium name="The Broad Institute Genomics Platform"/>
            <consortium name="The Broad Institute Genome Sequencing Center for Infectious Disease"/>
            <person name="Wu L."/>
            <person name="Ma J."/>
        </authorList>
    </citation>
    <scope>NUCLEOTIDE SEQUENCE [LARGE SCALE GENOMIC DNA]</scope>
    <source>
        <strain evidence="6">CGMCC 1.12286</strain>
    </source>
</reference>
<dbReference type="InterPro" id="IPR027417">
    <property type="entry name" value="P-loop_NTPase"/>
</dbReference>
<dbReference type="EMBL" id="JBHUCX010000013">
    <property type="protein sequence ID" value="MFD1673714.1"/>
    <property type="molecule type" value="Genomic_DNA"/>
</dbReference>
<evidence type="ECO:0000313" key="5">
    <source>
        <dbReference type="EMBL" id="MFD1673714.1"/>
    </source>
</evidence>
<comment type="caution">
    <text evidence="5">The sequence shown here is derived from an EMBL/GenBank/DDBJ whole genome shotgun (WGS) entry which is preliminary data.</text>
</comment>
<dbReference type="InterPro" id="IPR003593">
    <property type="entry name" value="AAA+_ATPase"/>
</dbReference>